<reference evidence="2" key="1">
    <citation type="submission" date="2014-09" db="EMBL/GenBank/DDBJ databases">
        <authorList>
            <person name="Magalhaes I.L.F."/>
            <person name="Oliveira U."/>
            <person name="Santos F.R."/>
            <person name="Vidigal T.H.D.A."/>
            <person name="Brescovit A.D."/>
            <person name="Santos A.J."/>
        </authorList>
    </citation>
    <scope>NUCLEOTIDE SEQUENCE</scope>
    <source>
        <tissue evidence="2">Shoot tissue taken approximately 20 cm above the soil surface</tissue>
    </source>
</reference>
<accession>A0A0A9FKG1</accession>
<dbReference type="AlphaFoldDB" id="A0A0A9FKG1"/>
<dbReference type="EMBL" id="GBRH01184371">
    <property type="protein sequence ID" value="JAE13525.1"/>
    <property type="molecule type" value="Transcribed_RNA"/>
</dbReference>
<feature type="compositionally biased region" description="Low complexity" evidence="1">
    <location>
        <begin position="18"/>
        <end position="29"/>
    </location>
</feature>
<protein>
    <submittedName>
        <fullName evidence="2">Fructose-1,6-bisphosphatase, cytosolic</fullName>
    </submittedName>
</protein>
<reference evidence="2" key="2">
    <citation type="journal article" date="2015" name="Data Brief">
        <title>Shoot transcriptome of the giant reed, Arundo donax.</title>
        <authorList>
            <person name="Barrero R.A."/>
            <person name="Guerrero F.D."/>
            <person name="Moolhuijzen P."/>
            <person name="Goolsby J.A."/>
            <person name="Tidwell J."/>
            <person name="Bellgard S.E."/>
            <person name="Bellgard M.I."/>
        </authorList>
    </citation>
    <scope>NUCLEOTIDE SEQUENCE</scope>
    <source>
        <tissue evidence="2">Shoot tissue taken approximately 20 cm above the soil surface</tissue>
    </source>
</reference>
<evidence type="ECO:0000256" key="1">
    <source>
        <dbReference type="SAM" id="MobiDB-lite"/>
    </source>
</evidence>
<feature type="region of interest" description="Disordered" evidence="1">
    <location>
        <begin position="1"/>
        <end position="29"/>
    </location>
</feature>
<name>A0A0A9FKG1_ARUDO</name>
<organism evidence="2">
    <name type="scientific">Arundo donax</name>
    <name type="common">Giant reed</name>
    <name type="synonym">Donax arundinaceus</name>
    <dbReference type="NCBI Taxonomy" id="35708"/>
    <lineage>
        <taxon>Eukaryota</taxon>
        <taxon>Viridiplantae</taxon>
        <taxon>Streptophyta</taxon>
        <taxon>Embryophyta</taxon>
        <taxon>Tracheophyta</taxon>
        <taxon>Spermatophyta</taxon>
        <taxon>Magnoliopsida</taxon>
        <taxon>Liliopsida</taxon>
        <taxon>Poales</taxon>
        <taxon>Poaceae</taxon>
        <taxon>PACMAD clade</taxon>
        <taxon>Arundinoideae</taxon>
        <taxon>Arundineae</taxon>
        <taxon>Arundo</taxon>
    </lineage>
</organism>
<proteinExistence type="predicted"/>
<evidence type="ECO:0000313" key="2">
    <source>
        <dbReference type="EMBL" id="JAE13525.1"/>
    </source>
</evidence>
<sequence length="70" mass="7101">MGGGWDALSCGATGTGGRARVTTGGAASRGVGSQNWRLGFATYSTASNASEVARCLIRRSHEGGWGRGLK</sequence>